<dbReference type="GO" id="GO:0009306">
    <property type="term" value="P:protein secretion"/>
    <property type="evidence" value="ECO:0007669"/>
    <property type="project" value="InterPro"/>
</dbReference>
<feature type="domain" description="Translocation and assembly module TamB C-terminal" evidence="5">
    <location>
        <begin position="952"/>
        <end position="1304"/>
    </location>
</feature>
<organism evidence="6 7">
    <name type="scientific">Pyxidicoccus fallax</name>
    <dbReference type="NCBI Taxonomy" id="394095"/>
    <lineage>
        <taxon>Bacteria</taxon>
        <taxon>Pseudomonadati</taxon>
        <taxon>Myxococcota</taxon>
        <taxon>Myxococcia</taxon>
        <taxon>Myxococcales</taxon>
        <taxon>Cystobacterineae</taxon>
        <taxon>Myxococcaceae</taxon>
        <taxon>Pyxidicoccus</taxon>
    </lineage>
</organism>
<dbReference type="GO" id="GO:0005886">
    <property type="term" value="C:plasma membrane"/>
    <property type="evidence" value="ECO:0007669"/>
    <property type="project" value="InterPro"/>
</dbReference>
<evidence type="ECO:0000313" key="6">
    <source>
        <dbReference type="EMBL" id="NMO19204.1"/>
    </source>
</evidence>
<comment type="subcellular location">
    <subcellularLocation>
        <location evidence="1">Membrane</location>
        <topology evidence="1">Single-pass membrane protein</topology>
    </subcellularLocation>
</comment>
<proteinExistence type="predicted"/>
<dbReference type="InterPro" id="IPR007452">
    <property type="entry name" value="TamB_C"/>
</dbReference>
<dbReference type="EMBL" id="JABBJJ010000173">
    <property type="protein sequence ID" value="NMO19204.1"/>
    <property type="molecule type" value="Genomic_DNA"/>
</dbReference>
<evidence type="ECO:0000313" key="7">
    <source>
        <dbReference type="Proteomes" id="UP000518300"/>
    </source>
</evidence>
<sequence length="1311" mass="140875">MASQGRNSARRALLAFLLLLSGSVLLLRLQATWDLACTLTRRHLPEVLGLDVGLGRCELDPVGSRVLVHGFSLFLPGTDTPIVAADMAEVHLGFLRPLSGRLTLALVKATRPRVTLDLSRPSPPSGKKAEGCFLDPLEHLRVSRLDITGAELRLALPEGRRVEVGELDLRWAERWGVIELDVEARRGLVRLGPGGKELTLGQLAVAGAVDPDEALLELERAEVSLDDITTTVSGRVESLCDPHLALDAQVFLPLRTLSQARLVPKPATGHLWSRVSIAGKPASPAVSLELSGSGLGYDRFGPTNLTARLSYSGDEVRVEEVSIPVGAGKVQASGRLGLTPNFPLEVTLSTENASLGRILDRAGVDGSWVDFPATLDAQLSGNLLPRFSLAGPLDLRTGDFVLATRAFDAPESEGLTILEFDKGRAQAQVKIQADRVSFNHITAESGRSRVFGDVALLIGDRLGLDIHGHGDLDLADFGHIAGLQWAGRGSATYAITGPASEVKVEAGLSLRDFVFWNLSLGVLQGKLGYSDGVLAFPAFTGQKGRTQYYGKAGVSFGRLLGLRLEVNVPQGRTEDLVDVVAGLSPSLGVMRGTLGGTATGRVEVDSPVEKLEGLVAFDVKDTTYLGRRMGDGAMRLRFVDGKAMVLERTVLKGPVGRTWAEGTFTFAGGLDYRFGGDGLSLAEVVGPEVATPAMGIEGTMVMDGVVSGTADVPVVDATLKAPHVAFAGRNLGAMDLTGRLVGRDFEVWGHPFQDASGRMSIKVQDNWPYEAQGSLSLPEIRPLLPQGPLWAGVSGELSGTLAARGLLLEPAGSQVNATVDRLSLSRDDLHGKNAGPIVLAYAGGRLDVQPFRFTGPHVDLNMGGWMSQHALGVTLRGGWDMRMLESLMPAMVERATGRVTVDAEASGPLESPSVVGTAELLDLRLALRDWPVNVRNMSGRLEMTGQRVLLEHLQGQLNEGRVSARGDVRLERFLPQRLGLTVQLDEVPYRLTEDLPATFSGLLQVIGPPKGFTVTGGLDIVKMRYQKALDVESVLKSLQKRAAPPPPTTAASTMGEQPKPWVYWDVNVHFGDVRVDNNLAKARLLGDVRLTGTDLRPGLLGRVELAEGSQAFFRNNPFTISQGQLEFQDATGIDPIFEVQAQTQVREYVVKLHAFGKPADPRILLSSEPALVEGDIVSLLTLGFTSSDKDTAASASAGLAAEALFNVSGLDRQLQRFLPNNPVLRDLSLQISTTYNDATRQAEPTAQLESKFLSEQLKIGMTQPVSGRGTRARAEYRFDDRLSAQAQWDNENSEASFGNLGLELKLSWEVE</sequence>
<dbReference type="RefSeq" id="WP_169348457.1">
    <property type="nucleotide sequence ID" value="NZ_JABBJJ010000173.1"/>
</dbReference>
<keyword evidence="7" id="KW-1185">Reference proteome</keyword>
<dbReference type="PANTHER" id="PTHR36985">
    <property type="entry name" value="TRANSLOCATION AND ASSEMBLY MODULE SUBUNIT TAMB"/>
    <property type="match status" value="1"/>
</dbReference>
<comment type="caution">
    <text evidence="6">The sequence shown here is derived from an EMBL/GenBank/DDBJ whole genome shotgun (WGS) entry which is preliminary data.</text>
</comment>
<name>A0A848LNT2_9BACT</name>
<protein>
    <submittedName>
        <fullName evidence="6">Translocation/assembly module TamB</fullName>
    </submittedName>
</protein>
<dbReference type="Pfam" id="PF04357">
    <property type="entry name" value="TamB"/>
    <property type="match status" value="1"/>
</dbReference>
<evidence type="ECO:0000256" key="4">
    <source>
        <dbReference type="ARBA" id="ARBA00023136"/>
    </source>
</evidence>
<evidence type="ECO:0000259" key="5">
    <source>
        <dbReference type="Pfam" id="PF04357"/>
    </source>
</evidence>
<dbReference type="Proteomes" id="UP000518300">
    <property type="component" value="Unassembled WGS sequence"/>
</dbReference>
<evidence type="ECO:0000256" key="3">
    <source>
        <dbReference type="ARBA" id="ARBA00022989"/>
    </source>
</evidence>
<keyword evidence="2" id="KW-0812">Transmembrane</keyword>
<evidence type="ECO:0000256" key="2">
    <source>
        <dbReference type="ARBA" id="ARBA00022692"/>
    </source>
</evidence>
<accession>A0A848LNT2</accession>
<reference evidence="6 7" key="1">
    <citation type="submission" date="2020-04" db="EMBL/GenBank/DDBJ databases">
        <title>Draft genome of Pyxidicoccus fallax type strain.</title>
        <authorList>
            <person name="Whitworth D.E."/>
        </authorList>
    </citation>
    <scope>NUCLEOTIDE SEQUENCE [LARGE SCALE GENOMIC DNA]</scope>
    <source>
        <strain evidence="6 7">DSM 14698</strain>
    </source>
</reference>
<dbReference type="GO" id="GO:0097347">
    <property type="term" value="C:TAM protein secretion complex"/>
    <property type="evidence" value="ECO:0007669"/>
    <property type="project" value="TreeGrafter"/>
</dbReference>
<keyword evidence="3" id="KW-1133">Transmembrane helix</keyword>
<dbReference type="PANTHER" id="PTHR36985:SF1">
    <property type="entry name" value="TRANSLOCATION AND ASSEMBLY MODULE SUBUNIT TAMB"/>
    <property type="match status" value="1"/>
</dbReference>
<evidence type="ECO:0000256" key="1">
    <source>
        <dbReference type="ARBA" id="ARBA00004167"/>
    </source>
</evidence>
<keyword evidence="4" id="KW-0472">Membrane</keyword>
<gene>
    <name evidence="6" type="ORF">HG543_30690</name>
</gene>